<evidence type="ECO:0000313" key="2">
    <source>
        <dbReference type="Proteomes" id="UP001303046"/>
    </source>
</evidence>
<sequence length="79" mass="8519">MISLSSSSIVAKVALRRPSIGESDVIICFTASVADDNMANCSLKADLDDVVFAVICLCVTWDDDPDTVRTSRHCTLRAI</sequence>
<evidence type="ECO:0000313" key="1">
    <source>
        <dbReference type="EMBL" id="KAK6748723.1"/>
    </source>
</evidence>
<reference evidence="1 2" key="1">
    <citation type="submission" date="2023-08" db="EMBL/GenBank/DDBJ databases">
        <title>A Necator americanus chromosomal reference genome.</title>
        <authorList>
            <person name="Ilik V."/>
            <person name="Petrzelkova K.J."/>
            <person name="Pardy F."/>
            <person name="Fuh T."/>
            <person name="Niatou-Singa F.S."/>
            <person name="Gouil Q."/>
            <person name="Baker L."/>
            <person name="Ritchie M.E."/>
            <person name="Jex A.R."/>
            <person name="Gazzola D."/>
            <person name="Li H."/>
            <person name="Toshio Fujiwara R."/>
            <person name="Zhan B."/>
            <person name="Aroian R.V."/>
            <person name="Pafco B."/>
            <person name="Schwarz E.M."/>
        </authorList>
    </citation>
    <scope>NUCLEOTIDE SEQUENCE [LARGE SCALE GENOMIC DNA]</scope>
    <source>
        <strain evidence="1 2">Aroian</strain>
        <tissue evidence="1">Whole animal</tissue>
    </source>
</reference>
<gene>
    <name evidence="1" type="primary">Necator_chrIV.g14673</name>
    <name evidence="1" type="ORF">RB195_001378</name>
</gene>
<accession>A0ABR1DE21</accession>
<protein>
    <submittedName>
        <fullName evidence="1">Uncharacterized protein</fullName>
    </submittedName>
</protein>
<name>A0ABR1DE21_NECAM</name>
<proteinExistence type="predicted"/>
<comment type="caution">
    <text evidence="1">The sequence shown here is derived from an EMBL/GenBank/DDBJ whole genome shotgun (WGS) entry which is preliminary data.</text>
</comment>
<dbReference type="EMBL" id="JAVFWL010000004">
    <property type="protein sequence ID" value="KAK6748723.1"/>
    <property type="molecule type" value="Genomic_DNA"/>
</dbReference>
<keyword evidence="2" id="KW-1185">Reference proteome</keyword>
<organism evidence="1 2">
    <name type="scientific">Necator americanus</name>
    <name type="common">Human hookworm</name>
    <dbReference type="NCBI Taxonomy" id="51031"/>
    <lineage>
        <taxon>Eukaryota</taxon>
        <taxon>Metazoa</taxon>
        <taxon>Ecdysozoa</taxon>
        <taxon>Nematoda</taxon>
        <taxon>Chromadorea</taxon>
        <taxon>Rhabditida</taxon>
        <taxon>Rhabditina</taxon>
        <taxon>Rhabditomorpha</taxon>
        <taxon>Strongyloidea</taxon>
        <taxon>Ancylostomatidae</taxon>
        <taxon>Bunostominae</taxon>
        <taxon>Necator</taxon>
    </lineage>
</organism>
<dbReference type="Proteomes" id="UP001303046">
    <property type="component" value="Unassembled WGS sequence"/>
</dbReference>